<feature type="region of interest" description="Disordered" evidence="4">
    <location>
        <begin position="2512"/>
        <end position="2538"/>
    </location>
</feature>
<feature type="compositionally biased region" description="Polar residues" evidence="4">
    <location>
        <begin position="340"/>
        <end position="354"/>
    </location>
</feature>
<dbReference type="PANTHER" id="PTHR24251">
    <property type="entry name" value="OVOCHYMASE-RELATED"/>
    <property type="match status" value="1"/>
</dbReference>
<feature type="domain" description="CUB" evidence="6">
    <location>
        <begin position="2029"/>
        <end position="2144"/>
    </location>
</feature>
<feature type="region of interest" description="Disordered" evidence="4">
    <location>
        <begin position="332"/>
        <end position="377"/>
    </location>
</feature>
<evidence type="ECO:0000313" key="9">
    <source>
        <dbReference type="Proteomes" id="UP001642483"/>
    </source>
</evidence>
<accession>A0ABP0F587</accession>
<feature type="region of interest" description="Disordered" evidence="4">
    <location>
        <begin position="2634"/>
        <end position="2663"/>
    </location>
</feature>
<feature type="domain" description="CUB" evidence="6">
    <location>
        <begin position="2153"/>
        <end position="2262"/>
    </location>
</feature>
<feature type="compositionally biased region" description="Polar residues" evidence="4">
    <location>
        <begin position="190"/>
        <end position="202"/>
    </location>
</feature>
<feature type="domain" description="CUB" evidence="6">
    <location>
        <begin position="2272"/>
        <end position="2385"/>
    </location>
</feature>
<feature type="disulfide bond" evidence="3">
    <location>
        <begin position="2153"/>
        <end position="2180"/>
    </location>
</feature>
<proteinExistence type="predicted"/>
<dbReference type="Pfam" id="PF00431">
    <property type="entry name" value="CUB"/>
    <property type="match status" value="14"/>
</dbReference>
<protein>
    <recommendedName>
        <fullName evidence="10">Cubilin</fullName>
    </recommendedName>
</protein>
<dbReference type="SUPFAM" id="SSF49854">
    <property type="entry name" value="Spermadhesin, CUB domain"/>
    <property type="match status" value="14"/>
</dbReference>
<dbReference type="PROSITE" id="PS50234">
    <property type="entry name" value="VWFA"/>
    <property type="match status" value="1"/>
</dbReference>
<feature type="domain" description="CUB" evidence="6">
    <location>
        <begin position="1891"/>
        <end position="1999"/>
    </location>
</feature>
<evidence type="ECO:0000259" key="6">
    <source>
        <dbReference type="PROSITE" id="PS01180"/>
    </source>
</evidence>
<evidence type="ECO:0000256" key="5">
    <source>
        <dbReference type="SAM" id="SignalP"/>
    </source>
</evidence>
<feature type="domain" description="CUB" evidence="6">
    <location>
        <begin position="528"/>
        <end position="641"/>
    </location>
</feature>
<feature type="domain" description="CUB" evidence="6">
    <location>
        <begin position="1212"/>
        <end position="1317"/>
    </location>
</feature>
<feature type="domain" description="CUB" evidence="6">
    <location>
        <begin position="800"/>
        <end position="907"/>
    </location>
</feature>
<dbReference type="EMBL" id="CAWYQH010000002">
    <property type="protein sequence ID" value="CAK8673609.1"/>
    <property type="molecule type" value="Genomic_DNA"/>
</dbReference>
<evidence type="ECO:0000313" key="8">
    <source>
        <dbReference type="EMBL" id="CAK8673609.1"/>
    </source>
</evidence>
<feature type="compositionally biased region" description="Low complexity" evidence="4">
    <location>
        <begin position="2636"/>
        <end position="2661"/>
    </location>
</feature>
<feature type="compositionally biased region" description="Low complexity" evidence="4">
    <location>
        <begin position="2512"/>
        <end position="2536"/>
    </location>
</feature>
<evidence type="ECO:0000256" key="2">
    <source>
        <dbReference type="ARBA" id="ARBA00023157"/>
    </source>
</evidence>
<reference evidence="8 9" key="1">
    <citation type="submission" date="2024-02" db="EMBL/GenBank/DDBJ databases">
        <authorList>
            <person name="Daric V."/>
            <person name="Darras S."/>
        </authorList>
    </citation>
    <scope>NUCLEOTIDE SEQUENCE [LARGE SCALE GENOMIC DNA]</scope>
</reference>
<feature type="domain" description="CUB" evidence="6">
    <location>
        <begin position="1095"/>
        <end position="1202"/>
    </location>
</feature>
<evidence type="ECO:0000256" key="1">
    <source>
        <dbReference type="ARBA" id="ARBA00022737"/>
    </source>
</evidence>
<feature type="signal peptide" evidence="5">
    <location>
        <begin position="1"/>
        <end position="24"/>
    </location>
</feature>
<organism evidence="8 9">
    <name type="scientific">Clavelina lepadiformis</name>
    <name type="common">Light-bulb sea squirt</name>
    <name type="synonym">Ascidia lepadiformis</name>
    <dbReference type="NCBI Taxonomy" id="159417"/>
    <lineage>
        <taxon>Eukaryota</taxon>
        <taxon>Metazoa</taxon>
        <taxon>Chordata</taxon>
        <taxon>Tunicata</taxon>
        <taxon>Ascidiacea</taxon>
        <taxon>Aplousobranchia</taxon>
        <taxon>Clavelinidae</taxon>
        <taxon>Clavelina</taxon>
    </lineage>
</organism>
<dbReference type="PROSITE" id="PS01180">
    <property type="entry name" value="CUB"/>
    <property type="match status" value="14"/>
</dbReference>
<dbReference type="InterPro" id="IPR002035">
    <property type="entry name" value="VWF_A"/>
</dbReference>
<name>A0ABP0F587_CLALP</name>
<dbReference type="CDD" id="cd01450">
    <property type="entry name" value="vWFA_subfamily_ECM"/>
    <property type="match status" value="1"/>
</dbReference>
<sequence>MILPARRIIRCLGAILLLASMAKSDETDSSTPFCYQRTRIVDSNGIALIKEKERPCFPGWSCYMGTADLESTSGENVGQLLYDGCISPLVCQSSDCDVILGERGQGFNNGMRAVNCSITCCQGDFCNIDDEEDEDEEDEVEEDEDEEDEDKEDEDEEDEDKEDEDEEDDNEEDEDEEITSTQVLPVDIVTNVSDSSSPEGGSTCYQILQVSTAEGVHITDDRSETNCFMQANCLLVEATSIVRIPGLPETTWELKYGGCIPAEQCDQFDCKTVLGGQLDNIIQGVEIQNCTTSCCQGDLCNSDQGGSKEEEDDDDEQDDDIENEYYVMVPENVENETDANQEVPETQATTFSTEESPEAVTLTGVPSSSPESVIPRGGSTCQQILHVSSGQGISLVDVRNETDCYLQSSCLLVKATMKVNLPGSGLQEVPWTMTYGGCAAFGQCNQLDCKGLLSQALQSVPYDTEIVDCKASCCEGDLCNGDESILEHGGSSTIVTSTSPSGIYPSLSTVDDIFTDVEEATTGFPASCGFNDTITEKDLSGFAPGEKPGIIRSPNYPGFYFPNHECFWSVTVPENYVVSLSVVKLELEECCDYLTMNTDIEGIVQINSVGNYASKSNSVLLQFTSDETIHDTGFIIRYGAEEIIDETMIVKVPAHESGDLCGNNITITPGQAANISTPNYPGHYYNNAYCEWTFHAPQDKLIRLQVIDFNLESCCDRVALMDPSSEEVLLETGGNDVLPGALWFSASNKLLIRFKSDSSVTDAGFLLAYSAIDPSEKIETITATMSTSTSISNTEPALSCGFFANVTDVPQYFTSPYYPNNYPNNIRCEWAFYAPVGYRVRVHFLDIQTESCCDNIEVSEEESAIIFIDPSSLSDNTFISKSDILFVWFDTNGDTNFRGFNASFSIQETTQLPTTTTTATLTTQNTTTDPSEIPASPPTTATERTTMSARLGACGFNASATSISQNLNSPGFPEQYRSNLDCVWVLTSRPGYYVNFTISSFETESCCDYLNIYDGDQLLEKLQGSKEPTSFIGRSGSLQLTFHSDGSVTADGFQASFIETDQAPLTTRSEITITRPETTGTRLQTTTTTTSERPCGFEAEATNVSQPIRSPGWPGSYPSNADCEWVLTARPGYQVQLELRSLSTEPCCDRLDITNNGDIQVLKGRDGTYPRRVLSTNRRLELRFYSDGSVQDPGFDATFIEVQVNLLTASPCGFETRATNVSQPLNSPGWPDNYDDSLECTWELTASYGKWIRLEFLNFDTESCCDRLTVSSRGTELGRYTGPSLPPVTTARNSLRLVFRSDGSVNRPGFQAVFQETDNGREGTAPCGFTDSATENPQSLNSPGFPSAYSSNLDCEWNLSAANGRRIVIEFTSFFTEECCDYLSALDENDIEIKRIRGENLTVAPILSTTSRLKLRFHSDGSVVKSGFTGTFRAVSSNFSVITPAPIITTEVPVAASTVVDKLLMLVGTAPCGFEARASNLTQPLNSPGWPHSYDDSLDCTWELTASDGKWIRVEFRSFDTETCCDSLTASSNGTNVGTYKGASVPRAIVVPNSLRLVFRSDGSVTRSGFQAVFFETDLKYVAQDPCGFDALATDIPQPLTSPSFPNDYSSSLNCEWRISARFDRKIVLELTSFDTEECCDYLSASDENGNEIRRIRGENVTVTPILSRTSRLVLHFISDGGVVKRGFAGTFRAVPSNFAEITTASTTTEATTLTTTAAENRITGAPAPFSRASGDCGFDAVTTDVSQVISSPNYPNNYPHFAYCRWNLRAPTNDSRIRIEITNLDTESCCDAVEILEDGVRVSREAGTQINTPIYVSTSSRVLIRFLSDSSIRSRGFQLTYETAAPNMTSVSRTTQATAVLTRQATAVISDKAPTATEATTLTTTAVGSCGFSAVASIIPRIFTSPGWPNGYDNYNECTWNISAPAGNHILFNFTTFQTESCCDYLEFTEDLYALTSHRLKGSLGTNFYETSSNGVVVHFRSDGSLTFRGFRGYFVAVSPSEVRIPSNQTTVAPARATTEEIFDGPNCATTLFAAQDPQYAESPGYPVGYEINTDCSWTIYTPQFDQRILISFEDLDLACCNDMVEIFDGNQLVGMPLNAQYLASRDQSAHESYVSHSDNVRIRLRTFGPRTSTGFRLQFQLANITQVTLPCGSDTYLAQPVMMQSPNYPDNYPDGQRCQWTLDAPFGMRVVLNISYLRLESCCDYLELFDGSDSRPMAKLGQRSITESKLFRSSTNLMTVLFYSDSSVNYGGFLAAAYPENMQELDSDACGFTYVATSKEVRFSTPNYPNEYPGDSRCVWLLTSPYPGGQVELEINDFRTEACCDHLTIYDGKNSSAAEITTIEGQEDDHERSFVSTSGSLYLKFTSDTSQNYRGFSAVFKLVERISNRTTSLPWPTVSATSISNTTAGEKRCFTGVKFSAGFGIQQNSQILSPCPVGSSCVDVRGRASSILGATSVSLAYGMCVPNIACASLTCEEIQRQIPSSAAGNLDDCSVRCCEEDLCNDPDVDLVSPSSSPETLTVSTSATSSNSSASGDKRCYNGVSVTALGVNQNLQNVTDCPSGSSCVDMRGAVSNPFVASSVKMAVGLCLPTIACPTLTCEEIQRQIPSSAGVDLDDCSVRCCEEDLCNDPDVDPVSPSSSPETLTVSTSATSSNSSASGDKRCYNGVSVTALGVSQNLQNVTDCPSGSSCVDMRGAVSNPFVASSVKMAVGLCLPTIACPTLTCEEIQRQIPSSAAVSLDDCSVRCCEEDLCNDPDVDPMLVASITTPVSDDTRSNASKSDCDDSDDVALLPGCSYKEMYNQLWLCSTLFFNSYPYSDLTECSTNLQLQDSCSAGVITKCLRGNKPTIVSSLPAVDDIFLEQMRANFGNISQFIPMSFELLCEKDVNVLSQLTGGISGAMLDLQQLDSPICDSERLQSSYSKYVDQLRRFVHADDSIEFCSLYDELFRTGLQLFEVCDFAELLSSTLGSNNLLANNFRKIITLIPDLIKHSFIPKCLALETIEELRPSRPSIAVPINKTSPDENGCSSYFMDLMFLIDGSGSIRLGEFPQVLEFVKQVAASLDLFYNRVGVMQYSHYYNNRPPSQQPFMETEIELGHCKNRICFERAVDQIQHHGYTTFTAHAIQKAVEIDLANSDRFNDSCTRKVIVVITDGRSTDYESLQRVCDEAREKGVILIPVGVRGFVAQELEVIGGNERIHTANDFFDLVSIVPVVRDELANLLSDGSVLLASAP</sequence>
<dbReference type="InterPro" id="IPR035914">
    <property type="entry name" value="Sperma_CUB_dom_sf"/>
</dbReference>
<feature type="domain" description="CUB" evidence="6">
    <location>
        <begin position="1327"/>
        <end position="1435"/>
    </location>
</feature>
<dbReference type="SUPFAM" id="SSF53300">
    <property type="entry name" value="vWA-like"/>
    <property type="match status" value="1"/>
</dbReference>
<comment type="caution">
    <text evidence="3">Lacks conserved residue(s) required for the propagation of feature annotation.</text>
</comment>
<dbReference type="Gene3D" id="3.40.50.410">
    <property type="entry name" value="von Willebrand factor, type A domain"/>
    <property type="match status" value="1"/>
</dbReference>
<feature type="domain" description="VWFA" evidence="7">
    <location>
        <begin position="3035"/>
        <end position="3220"/>
    </location>
</feature>
<evidence type="ECO:0000256" key="3">
    <source>
        <dbReference type="PROSITE-ProRule" id="PRU00059"/>
    </source>
</evidence>
<dbReference type="Proteomes" id="UP001642483">
    <property type="component" value="Unassembled WGS sequence"/>
</dbReference>
<dbReference type="CDD" id="cd00041">
    <property type="entry name" value="CUB"/>
    <property type="match status" value="14"/>
</dbReference>
<feature type="chain" id="PRO_5046812510" description="Cubilin" evidence="5">
    <location>
        <begin position="25"/>
        <end position="3235"/>
    </location>
</feature>
<dbReference type="PRINTS" id="PR00453">
    <property type="entry name" value="VWFADOMAIN"/>
</dbReference>
<dbReference type="Pfam" id="PF00092">
    <property type="entry name" value="VWA"/>
    <property type="match status" value="1"/>
</dbReference>
<evidence type="ECO:0000256" key="4">
    <source>
        <dbReference type="SAM" id="MobiDB-lite"/>
    </source>
</evidence>
<dbReference type="SMART" id="SM00327">
    <property type="entry name" value="VWA"/>
    <property type="match status" value="1"/>
</dbReference>
<keyword evidence="1" id="KW-0677">Repeat</keyword>
<feature type="domain" description="CUB" evidence="6">
    <location>
        <begin position="1587"/>
        <end position="1695"/>
    </location>
</feature>
<dbReference type="InterPro" id="IPR000859">
    <property type="entry name" value="CUB_dom"/>
</dbReference>
<feature type="domain" description="CUB" evidence="6">
    <location>
        <begin position="1737"/>
        <end position="1845"/>
    </location>
</feature>
<evidence type="ECO:0008006" key="10">
    <source>
        <dbReference type="Google" id="ProtNLM"/>
    </source>
</evidence>
<feature type="domain" description="CUB" evidence="6">
    <location>
        <begin position="1472"/>
        <end position="1577"/>
    </location>
</feature>
<keyword evidence="2 3" id="KW-1015">Disulfide bond</keyword>
<dbReference type="Gene3D" id="2.60.120.290">
    <property type="entry name" value="Spermadhesin, CUB domain"/>
    <property type="match status" value="14"/>
</dbReference>
<feature type="compositionally biased region" description="Acidic residues" evidence="4">
    <location>
        <begin position="128"/>
        <end position="178"/>
    </location>
</feature>
<evidence type="ECO:0000259" key="7">
    <source>
        <dbReference type="PROSITE" id="PS50234"/>
    </source>
</evidence>
<feature type="region of interest" description="Disordered" evidence="4">
    <location>
        <begin position="922"/>
        <end position="941"/>
    </location>
</feature>
<feature type="region of interest" description="Disordered" evidence="4">
    <location>
        <begin position="128"/>
        <end position="202"/>
    </location>
</feature>
<comment type="caution">
    <text evidence="8">The sequence shown here is derived from an EMBL/GenBank/DDBJ whole genome shotgun (WGS) entry which is preliminary data.</text>
</comment>
<feature type="domain" description="CUB" evidence="6">
    <location>
        <begin position="954"/>
        <end position="1060"/>
    </location>
</feature>
<gene>
    <name evidence="8" type="ORF">CVLEPA_LOCUS3381</name>
</gene>
<dbReference type="InterPro" id="IPR036465">
    <property type="entry name" value="vWFA_dom_sf"/>
</dbReference>
<keyword evidence="9" id="KW-1185">Reference proteome</keyword>
<dbReference type="SMART" id="SM00042">
    <property type="entry name" value="CUB"/>
    <property type="match status" value="14"/>
</dbReference>
<feature type="domain" description="CUB" evidence="6">
    <location>
        <begin position="661"/>
        <end position="772"/>
    </location>
</feature>
<keyword evidence="5" id="KW-0732">Signal</keyword>